<keyword evidence="7" id="KW-0862">Zinc</keyword>
<feature type="domain" description="RING-CH-type" evidence="11">
    <location>
        <begin position="34"/>
        <end position="100"/>
    </location>
</feature>
<reference evidence="12 13" key="1">
    <citation type="submission" date="2017-12" db="EMBL/GenBank/DDBJ databases">
        <title>Sequencing, de novo assembly and annotation of complete genome of a new Thraustochytrid species, strain FCC1311.</title>
        <authorList>
            <person name="Sedici K."/>
            <person name="Godart F."/>
            <person name="Aiese Cigliano R."/>
            <person name="Sanseverino W."/>
            <person name="Barakat M."/>
            <person name="Ortet P."/>
            <person name="Marechal E."/>
            <person name="Cagnac O."/>
            <person name="Amato A."/>
        </authorList>
    </citation>
    <scope>NUCLEOTIDE SEQUENCE [LARGE SCALE GENOMIC DNA]</scope>
</reference>
<evidence type="ECO:0000259" key="11">
    <source>
        <dbReference type="PROSITE" id="PS51292"/>
    </source>
</evidence>
<keyword evidence="8" id="KW-1133">Transmembrane helix</keyword>
<dbReference type="Proteomes" id="UP000241890">
    <property type="component" value="Unassembled WGS sequence"/>
</dbReference>
<dbReference type="PROSITE" id="PS51292">
    <property type="entry name" value="ZF_RING_CH"/>
    <property type="match status" value="1"/>
</dbReference>
<dbReference type="InterPro" id="IPR011016">
    <property type="entry name" value="Znf_RING-CH"/>
</dbReference>
<dbReference type="OrthoDB" id="273089at2759"/>
<dbReference type="AlphaFoldDB" id="A0A2R5GM96"/>
<evidence type="ECO:0000256" key="9">
    <source>
        <dbReference type="ARBA" id="ARBA00023136"/>
    </source>
</evidence>
<evidence type="ECO:0000256" key="10">
    <source>
        <dbReference type="SAM" id="MobiDB-lite"/>
    </source>
</evidence>
<organism evidence="12 13">
    <name type="scientific">Hondaea fermentalgiana</name>
    <dbReference type="NCBI Taxonomy" id="2315210"/>
    <lineage>
        <taxon>Eukaryota</taxon>
        <taxon>Sar</taxon>
        <taxon>Stramenopiles</taxon>
        <taxon>Bigyra</taxon>
        <taxon>Labyrinthulomycetes</taxon>
        <taxon>Thraustochytrida</taxon>
        <taxon>Thraustochytriidae</taxon>
        <taxon>Hondaea</taxon>
    </lineage>
</organism>
<evidence type="ECO:0000256" key="2">
    <source>
        <dbReference type="ARBA" id="ARBA00022679"/>
    </source>
</evidence>
<dbReference type="SMART" id="SM00744">
    <property type="entry name" value="RINGv"/>
    <property type="match status" value="1"/>
</dbReference>
<keyword evidence="5" id="KW-0863">Zinc-finger</keyword>
<gene>
    <name evidence="12" type="ORF">FCC1311_052152</name>
</gene>
<keyword evidence="13" id="KW-1185">Reference proteome</keyword>
<feature type="compositionally biased region" description="Acidic residues" evidence="10">
    <location>
        <begin position="23"/>
        <end position="39"/>
    </location>
</feature>
<keyword evidence="6" id="KW-0833">Ubl conjugation pathway</keyword>
<evidence type="ECO:0000313" key="12">
    <source>
        <dbReference type="EMBL" id="GBG28994.1"/>
    </source>
</evidence>
<keyword evidence="4" id="KW-0479">Metal-binding</keyword>
<dbReference type="PANTHER" id="PTHR46065">
    <property type="entry name" value="E3 UBIQUITIN-PROTEIN LIGASE MARCH 2/3 FAMILY MEMBER"/>
    <property type="match status" value="1"/>
</dbReference>
<evidence type="ECO:0000256" key="8">
    <source>
        <dbReference type="ARBA" id="ARBA00022989"/>
    </source>
</evidence>
<dbReference type="GO" id="GO:0016020">
    <property type="term" value="C:membrane"/>
    <property type="evidence" value="ECO:0007669"/>
    <property type="project" value="UniProtKB-SubCell"/>
</dbReference>
<keyword evidence="2" id="KW-0808">Transferase</keyword>
<keyword evidence="3" id="KW-0812">Transmembrane</keyword>
<dbReference type="GO" id="GO:0008270">
    <property type="term" value="F:zinc ion binding"/>
    <property type="evidence" value="ECO:0007669"/>
    <property type="project" value="UniProtKB-KW"/>
</dbReference>
<dbReference type="InterPro" id="IPR013083">
    <property type="entry name" value="Znf_RING/FYVE/PHD"/>
</dbReference>
<evidence type="ECO:0000256" key="5">
    <source>
        <dbReference type="ARBA" id="ARBA00022771"/>
    </source>
</evidence>
<evidence type="ECO:0000256" key="1">
    <source>
        <dbReference type="ARBA" id="ARBA00004141"/>
    </source>
</evidence>
<evidence type="ECO:0000256" key="3">
    <source>
        <dbReference type="ARBA" id="ARBA00022692"/>
    </source>
</evidence>
<feature type="region of interest" description="Disordered" evidence="10">
    <location>
        <begin position="1"/>
        <end position="39"/>
    </location>
</feature>
<dbReference type="InParanoid" id="A0A2R5GM96"/>
<dbReference type="GO" id="GO:0016740">
    <property type="term" value="F:transferase activity"/>
    <property type="evidence" value="ECO:0007669"/>
    <property type="project" value="UniProtKB-KW"/>
</dbReference>
<name>A0A2R5GM96_9STRA</name>
<protein>
    <submittedName>
        <fullName evidence="12">E3 ubiquitin-protein ligase MARCH2</fullName>
    </submittedName>
</protein>
<comment type="caution">
    <text evidence="12">The sequence shown here is derived from an EMBL/GenBank/DDBJ whole genome shotgun (WGS) entry which is preliminary data.</text>
</comment>
<dbReference type="SUPFAM" id="SSF57850">
    <property type="entry name" value="RING/U-box"/>
    <property type="match status" value="1"/>
</dbReference>
<comment type="subcellular location">
    <subcellularLocation>
        <location evidence="1">Membrane</location>
        <topology evidence="1">Multi-pass membrane protein</topology>
    </subcellularLocation>
</comment>
<evidence type="ECO:0000256" key="7">
    <source>
        <dbReference type="ARBA" id="ARBA00022833"/>
    </source>
</evidence>
<dbReference type="PANTHER" id="PTHR46065:SF3">
    <property type="entry name" value="FI20425P1"/>
    <property type="match status" value="1"/>
</dbReference>
<dbReference type="Gene3D" id="3.30.40.10">
    <property type="entry name" value="Zinc/RING finger domain, C3HC4 (zinc finger)"/>
    <property type="match status" value="1"/>
</dbReference>
<evidence type="ECO:0000256" key="4">
    <source>
        <dbReference type="ARBA" id="ARBA00022723"/>
    </source>
</evidence>
<dbReference type="Pfam" id="PF12906">
    <property type="entry name" value="RINGv"/>
    <property type="match status" value="1"/>
</dbReference>
<evidence type="ECO:0000313" key="13">
    <source>
        <dbReference type="Proteomes" id="UP000241890"/>
    </source>
</evidence>
<sequence>MNPARGRRPRPQEDSQLDLQETDHEEEAEEEEEEEEEDGALCRFCYQGSLAGEEPLIAPCECAGTVRFVHASCLDQWRMLNLDNDRRLRCQLCQTPFRLQGSNADLGREGGHASGTISILSLAQRLCMRMLTRKFLCDLGLWTCSAMSLVPLSGMALYISRHVRRDDLYVHGSTNVYAQPWRKRVFGSLMSESILQDINLFIVGGDPHKLSRLALFILGLSKLGSYGCTLWLFTDGLAEVLPVQLPGLEALHDRPSPAIAILKAVMEFYMFPFFLRTPHTKLKLPFHLGATGIGIGYILARIHNRLRALLLKHWAFYRALELGQLDTNVRHDVANGAIPA</sequence>
<keyword evidence="9" id="KW-0472">Membrane</keyword>
<proteinExistence type="predicted"/>
<evidence type="ECO:0000256" key="6">
    <source>
        <dbReference type="ARBA" id="ARBA00022786"/>
    </source>
</evidence>
<accession>A0A2R5GM96</accession>
<dbReference type="EMBL" id="BEYU01000052">
    <property type="protein sequence ID" value="GBG28994.1"/>
    <property type="molecule type" value="Genomic_DNA"/>
</dbReference>
<dbReference type="CDD" id="cd16495">
    <property type="entry name" value="RING_CH-C4HC3_MARCH"/>
    <property type="match status" value="1"/>
</dbReference>